<keyword evidence="2 3" id="KW-0175">Coiled coil</keyword>
<evidence type="ECO:0000256" key="4">
    <source>
        <dbReference type="SAM" id="MobiDB-lite"/>
    </source>
</evidence>
<feature type="compositionally biased region" description="Basic residues" evidence="4">
    <location>
        <begin position="832"/>
        <end position="847"/>
    </location>
</feature>
<feature type="compositionally biased region" description="Basic and acidic residues" evidence="4">
    <location>
        <begin position="1306"/>
        <end position="1323"/>
    </location>
</feature>
<comment type="similarity">
    <text evidence="1">Belongs to the LRRFIP family.</text>
</comment>
<protein>
    <submittedName>
        <fullName evidence="5">Uncharacterized protein</fullName>
    </submittedName>
</protein>
<dbReference type="PANTHER" id="PTHR19212:SF5">
    <property type="entry name" value="LEUCINE-RICH REPEAT FLIGHTLESS-INTERACTING PROTEIN 1"/>
    <property type="match status" value="1"/>
</dbReference>
<accession>A0A8C5A4T2</accession>
<dbReference type="GeneTree" id="ENSGT00530000063564"/>
<feature type="coiled-coil region" evidence="3">
    <location>
        <begin position="376"/>
        <end position="414"/>
    </location>
</feature>
<feature type="compositionally biased region" description="Low complexity" evidence="4">
    <location>
        <begin position="232"/>
        <end position="260"/>
    </location>
</feature>
<feature type="region of interest" description="Disordered" evidence="4">
    <location>
        <begin position="679"/>
        <end position="951"/>
    </location>
</feature>
<feature type="region of interest" description="Disordered" evidence="4">
    <location>
        <begin position="228"/>
        <end position="266"/>
    </location>
</feature>
<evidence type="ECO:0000256" key="2">
    <source>
        <dbReference type="ARBA" id="ARBA00023054"/>
    </source>
</evidence>
<organism evidence="5 6">
    <name type="scientific">Gadus morhua</name>
    <name type="common">Atlantic cod</name>
    <dbReference type="NCBI Taxonomy" id="8049"/>
    <lineage>
        <taxon>Eukaryota</taxon>
        <taxon>Metazoa</taxon>
        <taxon>Chordata</taxon>
        <taxon>Craniata</taxon>
        <taxon>Vertebrata</taxon>
        <taxon>Euteleostomi</taxon>
        <taxon>Actinopterygii</taxon>
        <taxon>Neopterygii</taxon>
        <taxon>Teleostei</taxon>
        <taxon>Neoteleostei</taxon>
        <taxon>Acanthomorphata</taxon>
        <taxon>Zeiogadaria</taxon>
        <taxon>Gadariae</taxon>
        <taxon>Gadiformes</taxon>
        <taxon>Gadoidei</taxon>
        <taxon>Gadidae</taxon>
        <taxon>Gadus</taxon>
    </lineage>
</organism>
<evidence type="ECO:0000313" key="5">
    <source>
        <dbReference type="Ensembl" id="ENSGMOP00000026545.1"/>
    </source>
</evidence>
<feature type="compositionally biased region" description="Basic residues" evidence="4">
    <location>
        <begin position="125"/>
        <end position="139"/>
    </location>
</feature>
<feature type="compositionally biased region" description="Polar residues" evidence="4">
    <location>
        <begin position="738"/>
        <end position="757"/>
    </location>
</feature>
<gene>
    <name evidence="5" type="primary">lrrfip1a</name>
</gene>
<dbReference type="Ensembl" id="ENSGMOT00000051523.1">
    <property type="protein sequence ID" value="ENSGMOP00000026545.1"/>
    <property type="gene ID" value="ENSGMOG00000031282.1"/>
</dbReference>
<keyword evidence="6" id="KW-1185">Reference proteome</keyword>
<dbReference type="GO" id="GO:0000978">
    <property type="term" value="F:RNA polymerase II cis-regulatory region sequence-specific DNA binding"/>
    <property type="evidence" value="ECO:0007669"/>
    <property type="project" value="TreeGrafter"/>
</dbReference>
<feature type="region of interest" description="Disordered" evidence="4">
    <location>
        <begin position="1386"/>
        <end position="1442"/>
    </location>
</feature>
<dbReference type="Pfam" id="PF09738">
    <property type="entry name" value="LRRFIP"/>
    <property type="match status" value="2"/>
</dbReference>
<sequence length="1549" mass="167803">MGTQGAGRKRNPNKERSTAEDDALNLIAREAEARLAAKRAARAEAREIRMKELERQQKEIFQVQKKYYGLDTKSEDRGDTKWGNIEQWMEDSERYSRPSRTTTLSDEDERMSVGSLSSVRSSSLHSHKKSKKKKKHKHKDRDDNGCDDGYSVVSSRSSKLSDESRTSRSSRLDLTSSRLSEDSRLSRGSRLDLQTAPYASSSLSRQPASLYNGYQSSLYEDGLGSASRRVIGSSSRPSDYSSYRGSNSRASSRASSARASPVDNHSSVAGFLRSASSSVLSKDLDDVTIPDFSDVEDRDYIEKGSRAASALTAGTLTALGGTSSRRGSGETAITVDNETSIREIKDALVEVGEKYRKAMVSNAQLDNEKSNLLYQVDTLKDSLTELEELLAEARREYEEKNKDHEREKHAHSILQFQFNEVKETLKQSEELLNKHGIVLGPDLNINGGIVEPGTDGSSEPGSPLGPDHMASPTEGNSSMLGSALESELRTKQEEEVDSEEPQDRQKLEEAGDRCLTSAEAPSLASDSSTETSRDPDSTCWPKVEDRPGESAPCPELDLESASVIRNIQTSATEMKGVITEQEEMVEEGALSHRLDLITNIVNKEDCSAELNGVISAQGAELAVSGADTVEEALLQTSTEGMENNQMITDLSETIVAEVMRAILETPSKDLHEDQATTLDNIQSQRSNEGQSPQKDGNEVNHIKESVGPISTPPDESPTIGPIAMSDESCPVGPITASPDESSTIGPISTPPDESSTVGPIVMSPDESCPVGPIDMSPDESCPVGPIDMSPDESCPIGPIAMSQPEPGNIEDIENEELENEELSNKLQTKGAGGKKKKKKRKGKKKKAGLQEEEKKQSEEDVNEGTTPENEKENNKKKLSRKDDGSEIPSSSPLQVLKGSQMDPPQENQDTDGVLEPGIVVAQVSSSVSNAESNLDVSDPDTVHPPCLASPSQESVLPAKAVASQFEPEVAATAATDETGPVNEFISHHTTPNPIESFEAPDMNNYGKKTESTRFNVAIDSLHAANESPREDEVEQSNTSSLPVCLESTSSPQEPLETTLSTDQVTLGNDGGDVHVKCETPLGDTFQIEDSGEQKAGVEEEQTSPSCRLLGAVAHCDEPEIDELENMLKVEGTLVHTDNSEGISDSVLAEETFTEITNDISSLPKEGTVLNSSVFEDNVEGTNLAVVISSEAERLIEITDGVAKRISSPDQKQHDLGLDISVELEQDSDQGHVPKLDTPSFPMEGQENEVSQIEELKNQSEELAEVHSVQDEKHNDRASAITEEPEPEPDQSHVQELETPSNPVEDQENKELETESHQVIRLDSDYLNDEDENDEGHSFDFDEMDLEASLSVTLTPTNKTPEKVTRLMPQDANSDVSELGQCEAFQMSVQKGSELRPEGESLETPKQTETAEGIAGGPLGHKDSTSSQEPQTTTGEQNESQTAEVVIDQLLRSVAEDVGGVQEQSHTLVEEGVEQLGGSGDVEFEMGREALGSSIAGGQEVVKDVLLGVGSAEGQVSRQTDPFPPKIESKNSQKAKGKGKGKAKEDCKMS</sequence>
<evidence type="ECO:0000313" key="6">
    <source>
        <dbReference type="Proteomes" id="UP000694546"/>
    </source>
</evidence>
<feature type="region of interest" description="Disordered" evidence="4">
    <location>
        <begin position="442"/>
        <end position="556"/>
    </location>
</feature>
<evidence type="ECO:0000256" key="1">
    <source>
        <dbReference type="ARBA" id="ARBA00008275"/>
    </source>
</evidence>
<dbReference type="Gene3D" id="1.20.5.4090">
    <property type="match status" value="1"/>
</dbReference>
<feature type="compositionally biased region" description="Basic and acidic residues" evidence="4">
    <location>
        <begin position="868"/>
        <end position="884"/>
    </location>
</feature>
<feature type="region of interest" description="Disordered" evidence="4">
    <location>
        <begin position="1224"/>
        <end position="1250"/>
    </location>
</feature>
<feature type="compositionally biased region" description="Basic and acidic residues" evidence="4">
    <location>
        <begin position="695"/>
        <end position="704"/>
    </location>
</feature>
<dbReference type="InterPro" id="IPR019139">
    <property type="entry name" value="LRRFIP1/2"/>
</dbReference>
<feature type="region of interest" description="Disordered" evidence="4">
    <location>
        <begin position="1"/>
        <end position="22"/>
    </location>
</feature>
<feature type="region of interest" description="Disordered" evidence="4">
    <location>
        <begin position="974"/>
        <end position="1007"/>
    </location>
</feature>
<reference evidence="5" key="2">
    <citation type="submission" date="2025-09" db="UniProtKB">
        <authorList>
            <consortium name="Ensembl"/>
        </authorList>
    </citation>
    <scope>IDENTIFICATION</scope>
</reference>
<feature type="compositionally biased region" description="Basic and acidic residues" evidence="4">
    <location>
        <begin position="848"/>
        <end position="858"/>
    </location>
</feature>
<feature type="compositionally biased region" description="Low complexity" evidence="4">
    <location>
        <begin position="167"/>
        <end position="178"/>
    </location>
</feature>
<feature type="compositionally biased region" description="Basic and acidic residues" evidence="4">
    <location>
        <begin position="1262"/>
        <end position="1276"/>
    </location>
</feature>
<feature type="compositionally biased region" description="Polar residues" evidence="4">
    <location>
        <begin position="197"/>
        <end position="207"/>
    </location>
</feature>
<feature type="compositionally biased region" description="Basic and acidic residues" evidence="4">
    <location>
        <begin position="501"/>
        <end position="512"/>
    </location>
</feature>
<reference evidence="5" key="1">
    <citation type="submission" date="2025-08" db="UniProtKB">
        <authorList>
            <consortium name="Ensembl"/>
        </authorList>
    </citation>
    <scope>IDENTIFICATION</scope>
</reference>
<feature type="region of interest" description="Disordered" evidence="4">
    <location>
        <begin position="1262"/>
        <end position="1341"/>
    </location>
</feature>
<dbReference type="Proteomes" id="UP000694546">
    <property type="component" value="Chromosome 17"/>
</dbReference>
<dbReference type="GO" id="GO:0000981">
    <property type="term" value="F:DNA-binding transcription factor activity, RNA polymerase II-specific"/>
    <property type="evidence" value="ECO:0007669"/>
    <property type="project" value="TreeGrafter"/>
</dbReference>
<feature type="compositionally biased region" description="Low complexity" evidence="4">
    <location>
        <begin position="112"/>
        <end position="124"/>
    </location>
</feature>
<feature type="compositionally biased region" description="Basic and acidic residues" evidence="4">
    <location>
        <begin position="531"/>
        <end position="548"/>
    </location>
</feature>
<dbReference type="PANTHER" id="PTHR19212">
    <property type="entry name" value="LEUCINE RICH REPEAT IN FLII INTERACTING PROTEIN"/>
    <property type="match status" value="1"/>
</dbReference>
<feature type="compositionally biased region" description="Low complexity" evidence="4">
    <location>
        <begin position="919"/>
        <end position="928"/>
    </location>
</feature>
<feature type="region of interest" description="Disordered" evidence="4">
    <location>
        <begin position="1512"/>
        <end position="1549"/>
    </location>
</feature>
<feature type="compositionally biased region" description="Acidic residues" evidence="4">
    <location>
        <begin position="808"/>
        <end position="821"/>
    </location>
</feature>
<feature type="region of interest" description="Disordered" evidence="4">
    <location>
        <begin position="66"/>
        <end position="207"/>
    </location>
</feature>
<proteinExistence type="inferred from homology"/>
<name>A0A8C5A4T2_GADMO</name>
<feature type="compositionally biased region" description="Polar residues" evidence="4">
    <location>
        <begin position="1424"/>
        <end position="1442"/>
    </location>
</feature>
<feature type="compositionally biased region" description="Polar residues" evidence="4">
    <location>
        <begin position="679"/>
        <end position="694"/>
    </location>
</feature>
<evidence type="ECO:0000256" key="3">
    <source>
        <dbReference type="SAM" id="Coils"/>
    </source>
</evidence>